<dbReference type="EMBL" id="JANAKD010000930">
    <property type="protein sequence ID" value="KAJ3485942.1"/>
    <property type="molecule type" value="Genomic_DNA"/>
</dbReference>
<protein>
    <submittedName>
        <fullName evidence="1">Uncharacterized protein</fullName>
    </submittedName>
</protein>
<dbReference type="Proteomes" id="UP001148737">
    <property type="component" value="Unassembled WGS sequence"/>
</dbReference>
<organism evidence="1 2">
    <name type="scientific">Lecanicillium saksenae</name>
    <dbReference type="NCBI Taxonomy" id="468837"/>
    <lineage>
        <taxon>Eukaryota</taxon>
        <taxon>Fungi</taxon>
        <taxon>Dikarya</taxon>
        <taxon>Ascomycota</taxon>
        <taxon>Pezizomycotina</taxon>
        <taxon>Sordariomycetes</taxon>
        <taxon>Hypocreomycetidae</taxon>
        <taxon>Hypocreales</taxon>
        <taxon>Cordycipitaceae</taxon>
        <taxon>Lecanicillium</taxon>
    </lineage>
</organism>
<keyword evidence="2" id="KW-1185">Reference proteome</keyword>
<name>A0ACC1QNV6_9HYPO</name>
<evidence type="ECO:0000313" key="2">
    <source>
        <dbReference type="Proteomes" id="UP001148737"/>
    </source>
</evidence>
<evidence type="ECO:0000313" key="1">
    <source>
        <dbReference type="EMBL" id="KAJ3485942.1"/>
    </source>
</evidence>
<comment type="caution">
    <text evidence="1">The sequence shown here is derived from an EMBL/GenBank/DDBJ whole genome shotgun (WGS) entry which is preliminary data.</text>
</comment>
<proteinExistence type="predicted"/>
<gene>
    <name evidence="1" type="ORF">NLG97_g6716</name>
</gene>
<reference evidence="1" key="1">
    <citation type="submission" date="2022-07" db="EMBL/GenBank/DDBJ databases">
        <title>Genome Sequence of Lecanicillium saksenae.</title>
        <authorList>
            <person name="Buettner E."/>
        </authorList>
    </citation>
    <scope>NUCLEOTIDE SEQUENCE</scope>
    <source>
        <strain evidence="1">VT-O1</strain>
    </source>
</reference>
<accession>A0ACC1QNV6</accession>
<sequence>MFETPPSLLFVPSLLVAHGVVLARSVENALLFARGGGFFFRCAPTSKPPLQFTADGKFHISVFNDIHFGENAQGQGPLFDLQTSKLMGTIIDAENPQLIVLNGDLISGDQYQGADIIDHIDKIVKPVVARRLPWASTYGNHDSNYNLSRDQMFKREKSYNGSYTERMVEGKSAGVTNYYLPVYAGDDGCDATKPDNVCVPELLLWFFDSRGGKFYRTHDRQPNWVDTSVVDWFKDTSTKLTAKFGKVVPSIAFVHIPIHAAAVLEKQGPGGHVDLAKHPGINDDVINGQGAGWTKDGKGAEKKIYGENDVAFMQALVDTKGLIGLFYGHDHGNTWCYRWNGKVEGLSVESPGLHLCYGQHTGYGGYGNWIRGGRQIAVTREDLKNMTLKTHTRLETGEVVGAVTLNNTFNDDVYEKVPDKKTMMPLTNQKAMSAAAATRPIVARRSRDASQPIADPVQRGRGTCNGERNVPAQQILGEVNAGTRGAVPVVQNLRVLKGDDLVVCGVVHVDGHLRCGSVAQGVVRKHALDIGYLENTSAVLEEGEQIFEAVLEDCWYETLGGGLEELGSFARNQLLVEPRLPLGLLFNASRSPPRLAGSPPTAPAAILSSGA</sequence>